<evidence type="ECO:0000313" key="1">
    <source>
        <dbReference type="EMBL" id="CAD5330297.1"/>
    </source>
</evidence>
<organism evidence="1 2">
    <name type="scientific">Arabidopsis thaliana</name>
    <name type="common">Mouse-ear cress</name>
    <dbReference type="NCBI Taxonomy" id="3702"/>
    <lineage>
        <taxon>Eukaryota</taxon>
        <taxon>Viridiplantae</taxon>
        <taxon>Streptophyta</taxon>
        <taxon>Embryophyta</taxon>
        <taxon>Tracheophyta</taxon>
        <taxon>Spermatophyta</taxon>
        <taxon>Magnoliopsida</taxon>
        <taxon>eudicotyledons</taxon>
        <taxon>Gunneridae</taxon>
        <taxon>Pentapetalae</taxon>
        <taxon>rosids</taxon>
        <taxon>malvids</taxon>
        <taxon>Brassicales</taxon>
        <taxon>Brassicaceae</taxon>
        <taxon>Camelineae</taxon>
        <taxon>Arabidopsis</taxon>
    </lineage>
</organism>
<dbReference type="EMBL" id="LR881469">
    <property type="protein sequence ID" value="CAD5330297.1"/>
    <property type="molecule type" value="Genomic_DNA"/>
</dbReference>
<dbReference type="Proteomes" id="UP000516314">
    <property type="component" value="Chromosome 4"/>
</dbReference>
<reference evidence="1 2" key="1">
    <citation type="submission" date="2020-09" db="EMBL/GenBank/DDBJ databases">
        <authorList>
            <person name="Ashkenazy H."/>
        </authorList>
    </citation>
    <scope>NUCLEOTIDE SEQUENCE [LARGE SCALE GENOMIC DNA]</scope>
    <source>
        <strain evidence="2">cv. Cdm-0</strain>
    </source>
</reference>
<sequence>MSEGKWAATHVVNAEKGQSVMRQKGALSKILLQQ</sequence>
<protein>
    <submittedName>
        <fullName evidence="1">(thale cress) hypothetical protein</fullName>
    </submittedName>
</protein>
<proteinExistence type="predicted"/>
<dbReference type="AlphaFoldDB" id="A0A7G2F959"/>
<gene>
    <name evidence="1" type="ORF">AT9943_LOCUS17842</name>
</gene>
<accession>A0A7G2F959</accession>
<name>A0A7G2F959_ARATH</name>
<evidence type="ECO:0000313" key="2">
    <source>
        <dbReference type="Proteomes" id="UP000516314"/>
    </source>
</evidence>